<proteinExistence type="inferred from homology"/>
<evidence type="ECO:0000256" key="2">
    <source>
        <dbReference type="SAM" id="MobiDB-lite"/>
    </source>
</evidence>
<feature type="compositionally biased region" description="Polar residues" evidence="2">
    <location>
        <begin position="340"/>
        <end position="351"/>
    </location>
</feature>
<dbReference type="Pfam" id="PF00149">
    <property type="entry name" value="Metallophos"/>
    <property type="match status" value="1"/>
</dbReference>
<dbReference type="InterPro" id="IPR050341">
    <property type="entry name" value="PP1_catalytic_subunit"/>
</dbReference>
<dbReference type="Proteomes" id="UP000492821">
    <property type="component" value="Unassembled WGS sequence"/>
</dbReference>
<feature type="region of interest" description="Disordered" evidence="2">
    <location>
        <begin position="322"/>
        <end position="366"/>
    </location>
</feature>
<protein>
    <recommendedName>
        <fullName evidence="1">Serine/threonine-protein phosphatase</fullName>
        <ecNumber evidence="1">3.1.3.16</ecNumber>
    </recommendedName>
</protein>
<comment type="similarity">
    <text evidence="1">Belongs to the PPP phosphatase family.</text>
</comment>
<dbReference type="GO" id="GO:0004722">
    <property type="term" value="F:protein serine/threonine phosphatase activity"/>
    <property type="evidence" value="ECO:0007669"/>
    <property type="project" value="UniProtKB-EC"/>
</dbReference>
<dbReference type="GO" id="GO:0005634">
    <property type="term" value="C:nucleus"/>
    <property type="evidence" value="ECO:0007669"/>
    <property type="project" value="TreeGrafter"/>
</dbReference>
<sequence length="366" mass="41631">MPPPNKFAYMGLLKKHLTFSDERLDYDVQELLKLIKDAKEIIAAEPSLLEVQLPCIIVGDIHGQYLDLHRIFGMVGEKNKSGQTTRRFLFLGDYVDRGPNSLECIVALLVNKLAFPRMFNLLRGNHESMAINRVYGFYQELRDRFPEEEANLLWRTFNDLFAHLPLAAIVHGRILCMHGGIGPHLNSLDDIRAIRRPLDDPNTNPLACDLLWSDPMIDLTGYIPNSVRGVSVYFGEDTVVKLCEKLKIELVVRAHQMMLNGYGFYCKRKLLTIFSAPRYYPEKNNKGAVLKIDRNLKIGFYLLNPVTQQTKGELKFRDDYTRKDDDSSYMSRQAAPDYNGGSSTEQQQNLGPVSPDTGAFANAPKK</sequence>
<dbReference type="PROSITE" id="PS00125">
    <property type="entry name" value="SER_THR_PHOSPHATASE"/>
    <property type="match status" value="1"/>
</dbReference>
<dbReference type="AlphaFoldDB" id="A0A7E4ZZP7"/>
<dbReference type="SUPFAM" id="SSF56300">
    <property type="entry name" value="Metallo-dependent phosphatases"/>
    <property type="match status" value="1"/>
</dbReference>
<dbReference type="EC" id="3.1.3.16" evidence="1"/>
<dbReference type="WBParaSite" id="Pan_g5816.t1">
    <property type="protein sequence ID" value="Pan_g5816.t1"/>
    <property type="gene ID" value="Pan_g5816"/>
</dbReference>
<dbReference type="GO" id="GO:0005737">
    <property type="term" value="C:cytoplasm"/>
    <property type="evidence" value="ECO:0007669"/>
    <property type="project" value="TreeGrafter"/>
</dbReference>
<evidence type="ECO:0000313" key="5">
    <source>
        <dbReference type="WBParaSite" id="Pan_g5816.t1"/>
    </source>
</evidence>
<comment type="catalytic activity">
    <reaction evidence="1">
        <text>O-phospho-L-threonyl-[protein] + H2O = L-threonyl-[protein] + phosphate</text>
        <dbReference type="Rhea" id="RHEA:47004"/>
        <dbReference type="Rhea" id="RHEA-COMP:11060"/>
        <dbReference type="Rhea" id="RHEA-COMP:11605"/>
        <dbReference type="ChEBI" id="CHEBI:15377"/>
        <dbReference type="ChEBI" id="CHEBI:30013"/>
        <dbReference type="ChEBI" id="CHEBI:43474"/>
        <dbReference type="ChEBI" id="CHEBI:61977"/>
        <dbReference type="EC" id="3.1.3.16"/>
    </reaction>
</comment>
<dbReference type="Gene3D" id="3.60.21.10">
    <property type="match status" value="1"/>
</dbReference>
<organism evidence="4 5">
    <name type="scientific">Panagrellus redivivus</name>
    <name type="common">Microworm</name>
    <dbReference type="NCBI Taxonomy" id="6233"/>
    <lineage>
        <taxon>Eukaryota</taxon>
        <taxon>Metazoa</taxon>
        <taxon>Ecdysozoa</taxon>
        <taxon>Nematoda</taxon>
        <taxon>Chromadorea</taxon>
        <taxon>Rhabditida</taxon>
        <taxon>Tylenchina</taxon>
        <taxon>Panagrolaimomorpha</taxon>
        <taxon>Panagrolaimoidea</taxon>
        <taxon>Panagrolaimidae</taxon>
        <taxon>Panagrellus</taxon>
    </lineage>
</organism>
<name>A0A7E4ZZP7_PANRE</name>
<dbReference type="SMART" id="SM00156">
    <property type="entry name" value="PP2Ac"/>
    <property type="match status" value="1"/>
</dbReference>
<dbReference type="PRINTS" id="PR00114">
    <property type="entry name" value="STPHPHTASE"/>
</dbReference>
<reference evidence="4" key="1">
    <citation type="journal article" date="2013" name="Genetics">
        <title>The draft genome and transcriptome of Panagrellus redivivus are shaped by the harsh demands of a free-living lifestyle.</title>
        <authorList>
            <person name="Srinivasan J."/>
            <person name="Dillman A.R."/>
            <person name="Macchietto M.G."/>
            <person name="Heikkinen L."/>
            <person name="Lakso M."/>
            <person name="Fracchia K.M."/>
            <person name="Antoshechkin I."/>
            <person name="Mortazavi A."/>
            <person name="Wong G."/>
            <person name="Sternberg P.W."/>
        </authorList>
    </citation>
    <scope>NUCLEOTIDE SEQUENCE [LARGE SCALE GENOMIC DNA]</scope>
    <source>
        <strain evidence="4">MT8872</strain>
    </source>
</reference>
<evidence type="ECO:0000313" key="4">
    <source>
        <dbReference type="Proteomes" id="UP000492821"/>
    </source>
</evidence>
<evidence type="ECO:0000259" key="3">
    <source>
        <dbReference type="PROSITE" id="PS00125"/>
    </source>
</evidence>
<dbReference type="InterPro" id="IPR029052">
    <property type="entry name" value="Metallo-depent_PP-like"/>
</dbReference>
<accession>A0A7E4ZZP7</accession>
<evidence type="ECO:0000256" key="1">
    <source>
        <dbReference type="RuleBase" id="RU004273"/>
    </source>
</evidence>
<dbReference type="PANTHER" id="PTHR11668">
    <property type="entry name" value="SERINE/THREONINE PROTEIN PHOSPHATASE"/>
    <property type="match status" value="1"/>
</dbReference>
<keyword evidence="4" id="KW-1185">Reference proteome</keyword>
<dbReference type="InterPro" id="IPR006186">
    <property type="entry name" value="Ser/Thr-sp_prot-phosphatase"/>
</dbReference>
<dbReference type="PANTHER" id="PTHR11668:SF491">
    <property type="entry name" value="SERINE_THREONINE-PROTEIN PHOSPHATASE"/>
    <property type="match status" value="1"/>
</dbReference>
<reference evidence="5" key="2">
    <citation type="submission" date="2020-10" db="UniProtKB">
        <authorList>
            <consortium name="WormBaseParasite"/>
        </authorList>
    </citation>
    <scope>IDENTIFICATION</scope>
</reference>
<keyword evidence="1" id="KW-0378">Hydrolase</keyword>
<feature type="domain" description="Serine/threonine specific protein phosphatases" evidence="3">
    <location>
        <begin position="122"/>
        <end position="127"/>
    </location>
</feature>
<dbReference type="InterPro" id="IPR004843">
    <property type="entry name" value="Calcineurin-like_PHP"/>
</dbReference>